<protein>
    <submittedName>
        <fullName evidence="2">Uncharacterized protein</fullName>
    </submittedName>
</protein>
<dbReference type="AlphaFoldDB" id="A0ABD2Y7V7"/>
<name>A0ABD2Y7V7_9GENT</name>
<evidence type="ECO:0000256" key="1">
    <source>
        <dbReference type="SAM" id="MobiDB-lite"/>
    </source>
</evidence>
<accession>A0ABD2Y7V7</accession>
<dbReference type="Proteomes" id="UP001630127">
    <property type="component" value="Unassembled WGS sequence"/>
</dbReference>
<evidence type="ECO:0000313" key="2">
    <source>
        <dbReference type="EMBL" id="KAL3501708.1"/>
    </source>
</evidence>
<keyword evidence="3" id="KW-1185">Reference proteome</keyword>
<gene>
    <name evidence="2" type="ORF">ACH5RR_036157</name>
</gene>
<comment type="caution">
    <text evidence="2">The sequence shown here is derived from an EMBL/GenBank/DDBJ whole genome shotgun (WGS) entry which is preliminary data.</text>
</comment>
<organism evidence="2 3">
    <name type="scientific">Cinchona calisaya</name>
    <dbReference type="NCBI Taxonomy" id="153742"/>
    <lineage>
        <taxon>Eukaryota</taxon>
        <taxon>Viridiplantae</taxon>
        <taxon>Streptophyta</taxon>
        <taxon>Embryophyta</taxon>
        <taxon>Tracheophyta</taxon>
        <taxon>Spermatophyta</taxon>
        <taxon>Magnoliopsida</taxon>
        <taxon>eudicotyledons</taxon>
        <taxon>Gunneridae</taxon>
        <taxon>Pentapetalae</taxon>
        <taxon>asterids</taxon>
        <taxon>lamiids</taxon>
        <taxon>Gentianales</taxon>
        <taxon>Rubiaceae</taxon>
        <taxon>Cinchonoideae</taxon>
        <taxon>Cinchoneae</taxon>
        <taxon>Cinchona</taxon>
    </lineage>
</organism>
<sequence>MKMRKIRISHADPDATGSSSSDEDCQENKANKILKQPKLVVHEITIHDHRLPRKKIRRRVRNVQKSRKRFINGILRRRNSRKCSASRIKNFIKKVRFSLASDDDNIYYEVAKKPAFGQECNQELLFESPFVLQQLEGNAKIMGRTEEFGMGREVLPVASGVVVRGEFLQFTRGVVVNSGYPYYLPIVDNHGFLLGEFSKLVDDLSICDTEYEGIPQFE</sequence>
<proteinExistence type="predicted"/>
<reference evidence="2 3" key="1">
    <citation type="submission" date="2024-11" db="EMBL/GenBank/DDBJ databases">
        <title>A near-complete genome assembly of Cinchona calisaya.</title>
        <authorList>
            <person name="Lian D.C."/>
            <person name="Zhao X.W."/>
            <person name="Wei L."/>
        </authorList>
    </citation>
    <scope>NUCLEOTIDE SEQUENCE [LARGE SCALE GENOMIC DNA]</scope>
    <source>
        <tissue evidence="2">Nenye</tissue>
    </source>
</reference>
<feature type="region of interest" description="Disordered" evidence="1">
    <location>
        <begin position="1"/>
        <end position="26"/>
    </location>
</feature>
<evidence type="ECO:0000313" key="3">
    <source>
        <dbReference type="Proteomes" id="UP001630127"/>
    </source>
</evidence>
<dbReference type="EMBL" id="JBJUIK010000015">
    <property type="protein sequence ID" value="KAL3501708.1"/>
    <property type="molecule type" value="Genomic_DNA"/>
</dbReference>